<evidence type="ECO:0000313" key="2">
    <source>
        <dbReference type="Proteomes" id="UP000192840"/>
    </source>
</evidence>
<dbReference type="AlphaFoldDB" id="A0A1W2FEK0"/>
<protein>
    <submittedName>
        <fullName evidence="1">SUKH-4 immunity protein</fullName>
    </submittedName>
</protein>
<gene>
    <name evidence="1" type="ORF">SAMN05660733_05761</name>
</gene>
<reference evidence="2" key="1">
    <citation type="submission" date="2017-04" db="EMBL/GenBank/DDBJ databases">
        <authorList>
            <person name="Varghese N."/>
            <person name="Submissions S."/>
        </authorList>
    </citation>
    <scope>NUCLEOTIDE SEQUENCE [LARGE SCALE GENOMIC DNA]</scope>
    <source>
        <strain evidence="2">DSM 44073</strain>
    </source>
</reference>
<dbReference type="Pfam" id="PF14435">
    <property type="entry name" value="SUKH-4"/>
    <property type="match status" value="1"/>
</dbReference>
<name>A0A1W2FEK0_9PSEU</name>
<keyword evidence="2" id="KW-1185">Reference proteome</keyword>
<evidence type="ECO:0000313" key="1">
    <source>
        <dbReference type="EMBL" id="SMD19978.1"/>
    </source>
</evidence>
<organism evidence="1 2">
    <name type="scientific">Lentzea albidocapillata</name>
    <dbReference type="NCBI Taxonomy" id="40571"/>
    <lineage>
        <taxon>Bacteria</taxon>
        <taxon>Bacillati</taxon>
        <taxon>Actinomycetota</taxon>
        <taxon>Actinomycetes</taxon>
        <taxon>Pseudonocardiales</taxon>
        <taxon>Pseudonocardiaceae</taxon>
        <taxon>Lentzea</taxon>
    </lineage>
</organism>
<proteinExistence type="predicted"/>
<dbReference type="RefSeq" id="WP_245816518.1">
    <property type="nucleotide sequence ID" value="NZ_FWYC01000013.1"/>
</dbReference>
<accession>A0A1W2FEK0</accession>
<dbReference type="EMBL" id="FWYC01000013">
    <property type="protein sequence ID" value="SMD19978.1"/>
    <property type="molecule type" value="Genomic_DNA"/>
</dbReference>
<dbReference type="InterPro" id="IPR025851">
    <property type="entry name" value="SUKH-4"/>
</dbReference>
<dbReference type="Proteomes" id="UP000192840">
    <property type="component" value="Unassembled WGS sequence"/>
</dbReference>
<sequence>MPRERSYDAAIRLPIVTVGDLPSPPDFESLEAWAGTGRVIRAAVPELTEWRLPWNQKSALISCGVPLLEGIVDMTLFAAKPHDGRYRLAGLKDDLYQPGHTYLVEPETGLVSEWEPSSGRLRFVNSSINHWLCSLHLVGTWFASSTAIRTWDEDGAMEDVALGELADLLRRITDFDAPAYGEVGDHETHFWPSVLDRWLY</sequence>